<feature type="transmembrane region" description="Helical" evidence="7">
    <location>
        <begin position="160"/>
        <end position="184"/>
    </location>
</feature>
<evidence type="ECO:0000256" key="2">
    <source>
        <dbReference type="ARBA" id="ARBA00022448"/>
    </source>
</evidence>
<evidence type="ECO:0000313" key="12">
    <source>
        <dbReference type="Proteomes" id="UP000515789"/>
    </source>
</evidence>
<evidence type="ECO:0000256" key="1">
    <source>
        <dbReference type="ARBA" id="ARBA00004651"/>
    </source>
</evidence>
<feature type="domain" description="ABC transmembrane type-1" evidence="8">
    <location>
        <begin position="71"/>
        <end position="286"/>
    </location>
</feature>
<dbReference type="PANTHER" id="PTHR30193">
    <property type="entry name" value="ABC TRANSPORTER PERMEASE PROTEIN"/>
    <property type="match status" value="1"/>
</dbReference>
<dbReference type="GO" id="GO:0005886">
    <property type="term" value="C:plasma membrane"/>
    <property type="evidence" value="ECO:0007669"/>
    <property type="project" value="UniProtKB-SubCell"/>
</dbReference>
<feature type="transmembrane region" description="Helical" evidence="7">
    <location>
        <begin position="213"/>
        <end position="233"/>
    </location>
</feature>
<dbReference type="EMBL" id="CP039126">
    <property type="protein sequence ID" value="QMW77007.1"/>
    <property type="molecule type" value="Genomic_DNA"/>
</dbReference>
<comment type="similarity">
    <text evidence="7">Belongs to the binding-protein-dependent transport system permease family.</text>
</comment>
<feature type="transmembrane region" description="Helical" evidence="7">
    <location>
        <begin position="109"/>
        <end position="129"/>
    </location>
</feature>
<dbReference type="InterPro" id="IPR051393">
    <property type="entry name" value="ABC_transporter_permease"/>
</dbReference>
<dbReference type="GO" id="GO:0055085">
    <property type="term" value="P:transmembrane transport"/>
    <property type="evidence" value="ECO:0007669"/>
    <property type="project" value="InterPro"/>
</dbReference>
<evidence type="ECO:0000313" key="9">
    <source>
        <dbReference type="EMBL" id="QBE99833.1"/>
    </source>
</evidence>
<evidence type="ECO:0000313" key="11">
    <source>
        <dbReference type="Proteomes" id="UP000289794"/>
    </source>
</evidence>
<comment type="subcellular location">
    <subcellularLocation>
        <location evidence="1 7">Cell membrane</location>
        <topology evidence="1 7">Multi-pass membrane protein</topology>
    </subcellularLocation>
</comment>
<protein>
    <submittedName>
        <fullName evidence="9">Inner membrane ABC transporter permease protein YcjO</fullName>
    </submittedName>
    <submittedName>
        <fullName evidence="10">Sugar ABC transporter permease</fullName>
    </submittedName>
</protein>
<dbReference type="Gene3D" id="1.10.3720.10">
    <property type="entry name" value="MetI-like"/>
    <property type="match status" value="1"/>
</dbReference>
<evidence type="ECO:0000259" key="8">
    <source>
        <dbReference type="PROSITE" id="PS50928"/>
    </source>
</evidence>
<dbReference type="Pfam" id="PF00528">
    <property type="entry name" value="BPD_transp_1"/>
    <property type="match status" value="1"/>
</dbReference>
<feature type="transmembrane region" description="Helical" evidence="7">
    <location>
        <begin position="12"/>
        <end position="34"/>
    </location>
</feature>
<evidence type="ECO:0000256" key="4">
    <source>
        <dbReference type="ARBA" id="ARBA00022692"/>
    </source>
</evidence>
<dbReference type="InterPro" id="IPR035906">
    <property type="entry name" value="MetI-like_sf"/>
</dbReference>
<keyword evidence="2 7" id="KW-0813">Transport</keyword>
<accession>A0A4P6M895</accession>
<proteinExistence type="inferred from homology"/>
<feature type="transmembrane region" description="Helical" evidence="7">
    <location>
        <begin position="265"/>
        <end position="290"/>
    </location>
</feature>
<reference evidence="9 11" key="1">
    <citation type="submission" date="2019-01" db="EMBL/GenBank/DDBJ databases">
        <title>PMF-metabolizing Aryl O-demethylase.</title>
        <authorList>
            <person name="Kim M."/>
        </authorList>
    </citation>
    <scope>NUCLEOTIDE SEQUENCE [LARGE SCALE GENOMIC DNA]</scope>
    <source>
        <strain evidence="9 11">PMF1</strain>
    </source>
</reference>
<organism evidence="9 11">
    <name type="scientific">Blautia producta</name>
    <dbReference type="NCBI Taxonomy" id="33035"/>
    <lineage>
        <taxon>Bacteria</taxon>
        <taxon>Bacillati</taxon>
        <taxon>Bacillota</taxon>
        <taxon>Clostridia</taxon>
        <taxon>Lachnospirales</taxon>
        <taxon>Lachnospiraceae</taxon>
        <taxon>Blautia</taxon>
    </lineage>
</organism>
<dbReference type="InterPro" id="IPR000515">
    <property type="entry name" value="MetI-like"/>
</dbReference>
<evidence type="ECO:0000256" key="6">
    <source>
        <dbReference type="ARBA" id="ARBA00023136"/>
    </source>
</evidence>
<reference evidence="10 12" key="2">
    <citation type="submission" date="2019-04" db="EMBL/GenBank/DDBJ databases">
        <authorList>
            <person name="Schori C."/>
            <person name="Ahrens C."/>
        </authorList>
    </citation>
    <scope>NUCLEOTIDE SEQUENCE [LARGE SCALE GENOMIC DNA]</scope>
    <source>
        <strain evidence="10 12">DSM 2950</strain>
    </source>
</reference>
<dbReference type="CDD" id="cd06261">
    <property type="entry name" value="TM_PBP2"/>
    <property type="match status" value="1"/>
</dbReference>
<sequence length="300" mass="33473">MRKSTLKPKTRMAVIICLLPALIVYTYVVILPIINAFSYSFYNWSGGPQAKYVGWKNYQILLKDTSFWHAFSNNIWIAVLCIAGQIGIAFIFSALLTSRFVKFKKLHRVVAYFPATISAVVVGFTWSFIFNYDYGLINVILKALHLGNLAKPWLDNPNTIISVVSIPLIWQYIGYYMVIIMAAMTSIDPSIYEMAELDGATGIQKAVKITLPLIKGSIAVAVMLCIAGNMKIFDHIYVMTNGGPGTSSMVMALQVYKTTFIKNQFGYASAMSIGILVLSLGLVGISRLIITRPWRKESDY</sequence>
<dbReference type="RefSeq" id="WP_018595683.1">
    <property type="nucleotide sequence ID" value="NZ_AP031416.1"/>
</dbReference>
<dbReference type="SUPFAM" id="SSF161098">
    <property type="entry name" value="MetI-like"/>
    <property type="match status" value="1"/>
</dbReference>
<evidence type="ECO:0000256" key="5">
    <source>
        <dbReference type="ARBA" id="ARBA00022989"/>
    </source>
</evidence>
<dbReference type="GeneID" id="75052275"/>
<dbReference type="AlphaFoldDB" id="A0A4P6M895"/>
<dbReference type="Proteomes" id="UP000289794">
    <property type="component" value="Chromosome"/>
</dbReference>
<name>A0A4P6M895_9FIRM</name>
<keyword evidence="4 7" id="KW-0812">Transmembrane</keyword>
<dbReference type="PROSITE" id="PS50928">
    <property type="entry name" value="ABC_TM1"/>
    <property type="match status" value="1"/>
</dbReference>
<dbReference type="Proteomes" id="UP000515789">
    <property type="component" value="Chromosome"/>
</dbReference>
<evidence type="ECO:0000313" key="10">
    <source>
        <dbReference type="EMBL" id="QMW77007.1"/>
    </source>
</evidence>
<keyword evidence="5 7" id="KW-1133">Transmembrane helix</keyword>
<dbReference type="EMBL" id="CP035945">
    <property type="protein sequence ID" value="QBE99833.1"/>
    <property type="molecule type" value="Genomic_DNA"/>
</dbReference>
<gene>
    <name evidence="9" type="primary">ycjO_6</name>
    <name evidence="10" type="ORF">E5259_04995</name>
    <name evidence="9" type="ORF">PMF13cell1_05427</name>
</gene>
<keyword evidence="6 7" id="KW-0472">Membrane</keyword>
<dbReference type="PANTHER" id="PTHR30193:SF37">
    <property type="entry name" value="INNER MEMBRANE ABC TRANSPORTER PERMEASE PROTEIN YCJO"/>
    <property type="match status" value="1"/>
</dbReference>
<feature type="transmembrane region" description="Helical" evidence="7">
    <location>
        <begin position="75"/>
        <end position="97"/>
    </location>
</feature>
<dbReference type="KEGG" id="bpro:PMF13cell1_05427"/>
<keyword evidence="3" id="KW-1003">Cell membrane</keyword>
<evidence type="ECO:0000256" key="3">
    <source>
        <dbReference type="ARBA" id="ARBA00022475"/>
    </source>
</evidence>
<evidence type="ECO:0000256" key="7">
    <source>
        <dbReference type="RuleBase" id="RU363032"/>
    </source>
</evidence>